<evidence type="ECO:0000313" key="3">
    <source>
        <dbReference type="Proteomes" id="UP001141552"/>
    </source>
</evidence>
<comment type="caution">
    <text evidence="2">The sequence shown here is derived from an EMBL/GenBank/DDBJ whole genome shotgun (WGS) entry which is preliminary data.</text>
</comment>
<evidence type="ECO:0000313" key="2">
    <source>
        <dbReference type="EMBL" id="KAJ4824644.1"/>
    </source>
</evidence>
<organism evidence="2 3">
    <name type="scientific">Turnera subulata</name>
    <dbReference type="NCBI Taxonomy" id="218843"/>
    <lineage>
        <taxon>Eukaryota</taxon>
        <taxon>Viridiplantae</taxon>
        <taxon>Streptophyta</taxon>
        <taxon>Embryophyta</taxon>
        <taxon>Tracheophyta</taxon>
        <taxon>Spermatophyta</taxon>
        <taxon>Magnoliopsida</taxon>
        <taxon>eudicotyledons</taxon>
        <taxon>Gunneridae</taxon>
        <taxon>Pentapetalae</taxon>
        <taxon>rosids</taxon>
        <taxon>fabids</taxon>
        <taxon>Malpighiales</taxon>
        <taxon>Passifloraceae</taxon>
        <taxon>Turnera</taxon>
    </lineage>
</organism>
<keyword evidence="1" id="KW-1133">Transmembrane helix</keyword>
<keyword evidence="1" id="KW-0812">Transmembrane</keyword>
<feature type="transmembrane region" description="Helical" evidence="1">
    <location>
        <begin position="17"/>
        <end position="36"/>
    </location>
</feature>
<gene>
    <name evidence="2" type="ORF">Tsubulata_020480</name>
</gene>
<evidence type="ECO:0000256" key="1">
    <source>
        <dbReference type="SAM" id="Phobius"/>
    </source>
</evidence>
<reference evidence="2" key="2">
    <citation type="journal article" date="2023" name="Plants (Basel)">
        <title>Annotation of the Turnera subulata (Passifloraceae) Draft Genome Reveals the S-Locus Evolved after the Divergence of Turneroideae from Passifloroideae in a Stepwise Manner.</title>
        <authorList>
            <person name="Henning P.M."/>
            <person name="Roalson E.H."/>
            <person name="Mir W."/>
            <person name="McCubbin A.G."/>
            <person name="Shore J.S."/>
        </authorList>
    </citation>
    <scope>NUCLEOTIDE SEQUENCE</scope>
    <source>
        <strain evidence="2">F60SS</strain>
    </source>
</reference>
<keyword evidence="3" id="KW-1185">Reference proteome</keyword>
<reference evidence="2" key="1">
    <citation type="submission" date="2022-02" db="EMBL/GenBank/DDBJ databases">
        <authorList>
            <person name="Henning P.M."/>
            <person name="McCubbin A.G."/>
            <person name="Shore J.S."/>
        </authorList>
    </citation>
    <scope>NUCLEOTIDE SEQUENCE</scope>
    <source>
        <strain evidence="2">F60SS</strain>
        <tissue evidence="2">Leaves</tissue>
    </source>
</reference>
<name>A0A9Q0F493_9ROSI</name>
<dbReference type="AlphaFoldDB" id="A0A9Q0F493"/>
<accession>A0A9Q0F493</accession>
<dbReference type="Proteomes" id="UP001141552">
    <property type="component" value="Unassembled WGS sequence"/>
</dbReference>
<protein>
    <submittedName>
        <fullName evidence="2">Uncharacterized protein</fullName>
    </submittedName>
</protein>
<dbReference type="EMBL" id="JAKUCV010007130">
    <property type="protein sequence ID" value="KAJ4824644.1"/>
    <property type="molecule type" value="Genomic_DNA"/>
</dbReference>
<sequence>MSLQSNRRSHLHAPPPLLLTFSFFLLCSIWFAICLAPRGGEAKVREVGCGFRVVLVDGEVVEGARALVDNPNLQRIDTITFVGSSFQLPRTTTMVLRGI</sequence>
<proteinExistence type="predicted"/>
<keyword evidence="1" id="KW-0472">Membrane</keyword>